<keyword evidence="2" id="KW-1185">Reference proteome</keyword>
<reference evidence="1" key="1">
    <citation type="journal article" date="2020" name="Stud. Mycol.">
        <title>101 Dothideomycetes genomes: a test case for predicting lifestyles and emergence of pathogens.</title>
        <authorList>
            <person name="Haridas S."/>
            <person name="Albert R."/>
            <person name="Binder M."/>
            <person name="Bloem J."/>
            <person name="Labutti K."/>
            <person name="Salamov A."/>
            <person name="Andreopoulos B."/>
            <person name="Baker S."/>
            <person name="Barry K."/>
            <person name="Bills G."/>
            <person name="Bluhm B."/>
            <person name="Cannon C."/>
            <person name="Castanera R."/>
            <person name="Culley D."/>
            <person name="Daum C."/>
            <person name="Ezra D."/>
            <person name="Gonzalez J."/>
            <person name="Henrissat B."/>
            <person name="Kuo A."/>
            <person name="Liang C."/>
            <person name="Lipzen A."/>
            <person name="Lutzoni F."/>
            <person name="Magnuson J."/>
            <person name="Mondo S."/>
            <person name="Nolan M."/>
            <person name="Ohm R."/>
            <person name="Pangilinan J."/>
            <person name="Park H.-J."/>
            <person name="Ramirez L."/>
            <person name="Alfaro M."/>
            <person name="Sun H."/>
            <person name="Tritt A."/>
            <person name="Yoshinaga Y."/>
            <person name="Zwiers L.-H."/>
            <person name="Turgeon B."/>
            <person name="Goodwin S."/>
            <person name="Spatafora J."/>
            <person name="Crous P."/>
            <person name="Grigoriev I."/>
        </authorList>
    </citation>
    <scope>NUCLEOTIDE SEQUENCE</scope>
    <source>
        <strain evidence="1">ATCC 200398</strain>
    </source>
</reference>
<gene>
    <name evidence="1" type="ORF">BDR25DRAFT_294020</name>
</gene>
<comment type="caution">
    <text evidence="1">The sequence shown here is derived from an EMBL/GenBank/DDBJ whole genome shotgun (WGS) entry which is preliminary data.</text>
</comment>
<proteinExistence type="predicted"/>
<sequence>MADPSTGTQTYGTQANAYAAENDVHRRGSAGKERKLSLTGKTNLGEDGGHNSADDLLAAMGYKSELVRSRSTLQVAFMSFVLASIPYGLATTFYYPLVGGGPANIVWGWVTVSIIILCVAISLGEITSVYPTAGGVYYQTFMLSPPSYRRIASWICGWSFVVGNITITLAVNFGTTLFLAACINVFESAPGVGIFAGEPYQIFLIFVGITLLCNAVSALGNRWLPLLDTFAIFWTFAGLICIVVCVLAIAKQGRHNGSYVFGEFNPISGWPAGWSFCVGLLQAAYATSSTGMIISMCEEVEQPATQVPKAMVGTIILNTFAGLVFLIPLLFVMPDQAYLASLLSAQPVPPILKSAVGSAGGAFGLLVPLLVLAIFCGIGCTTAASRCTWAFARDGAIPGSKWWRAVNENLDVPLNAMMLSMVVQILLGVIYFGSAAAFNAFSGVGVICLTLSYAVPIAVSLAGGRRHIAEGSFNLGVFGVVCNVIALCWSALAIPLFCMPSAIPVAAETMNYASVVFFAFFVISGAWYFIWGKKNYQGPPTHEDAVLEARRASVISHKSQN</sequence>
<organism evidence="1 2">
    <name type="scientific">Lindgomyces ingoldianus</name>
    <dbReference type="NCBI Taxonomy" id="673940"/>
    <lineage>
        <taxon>Eukaryota</taxon>
        <taxon>Fungi</taxon>
        <taxon>Dikarya</taxon>
        <taxon>Ascomycota</taxon>
        <taxon>Pezizomycotina</taxon>
        <taxon>Dothideomycetes</taxon>
        <taxon>Pleosporomycetidae</taxon>
        <taxon>Pleosporales</taxon>
        <taxon>Lindgomycetaceae</taxon>
        <taxon>Lindgomyces</taxon>
    </lineage>
</organism>
<dbReference type="Proteomes" id="UP000799755">
    <property type="component" value="Unassembled WGS sequence"/>
</dbReference>
<evidence type="ECO:0000313" key="1">
    <source>
        <dbReference type="EMBL" id="KAF2466467.1"/>
    </source>
</evidence>
<accession>A0ACB6QJH2</accession>
<protein>
    <submittedName>
        <fullName evidence="1">Amino acid transporter</fullName>
    </submittedName>
</protein>
<evidence type="ECO:0000313" key="2">
    <source>
        <dbReference type="Proteomes" id="UP000799755"/>
    </source>
</evidence>
<dbReference type="EMBL" id="MU003525">
    <property type="protein sequence ID" value="KAF2466467.1"/>
    <property type="molecule type" value="Genomic_DNA"/>
</dbReference>
<name>A0ACB6QJH2_9PLEO</name>